<evidence type="ECO:0000256" key="1">
    <source>
        <dbReference type="ARBA" id="ARBA00011073"/>
    </source>
</evidence>
<dbReference type="InterPro" id="IPR000209">
    <property type="entry name" value="Peptidase_S8/S53_dom"/>
</dbReference>
<dbReference type="SUPFAM" id="SSF54897">
    <property type="entry name" value="Protease propeptides/inhibitors"/>
    <property type="match status" value="1"/>
</dbReference>
<dbReference type="GO" id="GO:0004252">
    <property type="term" value="F:serine-type endopeptidase activity"/>
    <property type="evidence" value="ECO:0007669"/>
    <property type="project" value="UniProtKB-UniRule"/>
</dbReference>
<dbReference type="PRINTS" id="PR00723">
    <property type="entry name" value="SUBTILISIN"/>
</dbReference>
<dbReference type="Gene3D" id="3.40.50.200">
    <property type="entry name" value="Peptidase S8/S53 domain"/>
    <property type="match status" value="1"/>
</dbReference>
<dbReference type="AlphaFoldDB" id="A0A9W8JKQ4"/>
<evidence type="ECO:0000256" key="5">
    <source>
        <dbReference type="PROSITE-ProRule" id="PRU01240"/>
    </source>
</evidence>
<dbReference type="InterPro" id="IPR015500">
    <property type="entry name" value="Peptidase_S8_subtilisin-rel"/>
</dbReference>
<dbReference type="GO" id="GO:0006508">
    <property type="term" value="P:proteolysis"/>
    <property type="evidence" value="ECO:0007669"/>
    <property type="project" value="UniProtKB-KW"/>
</dbReference>
<dbReference type="PROSITE" id="PS51892">
    <property type="entry name" value="SUBTILASE"/>
    <property type="match status" value="1"/>
</dbReference>
<dbReference type="SUPFAM" id="SSF52743">
    <property type="entry name" value="Subtilisin-like"/>
    <property type="match status" value="1"/>
</dbReference>
<proteinExistence type="inferred from homology"/>
<keyword evidence="3 5" id="KW-0378">Hydrolase</keyword>
<keyword evidence="11" id="KW-1185">Reference proteome</keyword>
<dbReference type="PANTHER" id="PTHR43806:SF58">
    <property type="entry name" value="ALKALINE PROTEASE 1-RELATED"/>
    <property type="match status" value="1"/>
</dbReference>
<evidence type="ECO:0000256" key="4">
    <source>
        <dbReference type="ARBA" id="ARBA00022825"/>
    </source>
</evidence>
<feature type="domain" description="Inhibitor I9" evidence="9">
    <location>
        <begin position="66"/>
        <end position="111"/>
    </location>
</feature>
<feature type="active site" description="Charge relay system" evidence="5">
    <location>
        <position position="194"/>
    </location>
</feature>
<protein>
    <recommendedName>
        <fullName evidence="12">Serine protease</fullName>
    </recommendedName>
</protein>
<name>A0A9W8JKQ4_9AGAR</name>
<evidence type="ECO:0000256" key="2">
    <source>
        <dbReference type="ARBA" id="ARBA00022670"/>
    </source>
</evidence>
<feature type="non-terminal residue" evidence="10">
    <location>
        <position position="405"/>
    </location>
</feature>
<dbReference type="InterPro" id="IPR050131">
    <property type="entry name" value="Peptidase_S8_subtilisin-like"/>
</dbReference>
<dbReference type="EMBL" id="JANBPK010000142">
    <property type="protein sequence ID" value="KAJ2936207.1"/>
    <property type="molecule type" value="Genomic_DNA"/>
</dbReference>
<dbReference type="Proteomes" id="UP001140091">
    <property type="component" value="Unassembled WGS sequence"/>
</dbReference>
<feature type="chain" id="PRO_5040793215" description="Serine protease" evidence="7">
    <location>
        <begin position="23"/>
        <end position="405"/>
    </location>
</feature>
<organism evidence="10 11">
    <name type="scientific">Candolleomyces eurysporus</name>
    <dbReference type="NCBI Taxonomy" id="2828524"/>
    <lineage>
        <taxon>Eukaryota</taxon>
        <taxon>Fungi</taxon>
        <taxon>Dikarya</taxon>
        <taxon>Basidiomycota</taxon>
        <taxon>Agaricomycotina</taxon>
        <taxon>Agaricomycetes</taxon>
        <taxon>Agaricomycetidae</taxon>
        <taxon>Agaricales</taxon>
        <taxon>Agaricineae</taxon>
        <taxon>Psathyrellaceae</taxon>
        <taxon>Candolleomyces</taxon>
    </lineage>
</organism>
<dbReference type="PANTHER" id="PTHR43806">
    <property type="entry name" value="PEPTIDASE S8"/>
    <property type="match status" value="1"/>
</dbReference>
<dbReference type="CDD" id="cd04077">
    <property type="entry name" value="Peptidases_S8_PCSK9_ProteinaseK_like"/>
    <property type="match status" value="1"/>
</dbReference>
<dbReference type="InterPro" id="IPR034193">
    <property type="entry name" value="PCSK9_ProteinaseK-like"/>
</dbReference>
<dbReference type="InterPro" id="IPR023828">
    <property type="entry name" value="Peptidase_S8_Ser-AS"/>
</dbReference>
<dbReference type="OrthoDB" id="206201at2759"/>
<evidence type="ECO:0000256" key="3">
    <source>
        <dbReference type="ARBA" id="ARBA00022801"/>
    </source>
</evidence>
<feature type="active site" description="Charge relay system" evidence="5">
    <location>
        <position position="161"/>
    </location>
</feature>
<reference evidence="10" key="1">
    <citation type="submission" date="2022-06" db="EMBL/GenBank/DDBJ databases">
        <title>Genome Sequence of Candolleomyces eurysporus.</title>
        <authorList>
            <person name="Buettner E."/>
        </authorList>
    </citation>
    <scope>NUCLEOTIDE SEQUENCE</scope>
    <source>
        <strain evidence="10">VTCC 930004</strain>
    </source>
</reference>
<evidence type="ECO:0008006" key="12">
    <source>
        <dbReference type="Google" id="ProtNLM"/>
    </source>
</evidence>
<feature type="domain" description="Peptidase S8/S53" evidence="8">
    <location>
        <begin position="152"/>
        <end position="376"/>
    </location>
</feature>
<evidence type="ECO:0000259" key="8">
    <source>
        <dbReference type="Pfam" id="PF00082"/>
    </source>
</evidence>
<accession>A0A9W8JKQ4</accession>
<gene>
    <name evidence="10" type="ORF">H1R20_g887</name>
</gene>
<evidence type="ECO:0000259" key="9">
    <source>
        <dbReference type="Pfam" id="PF05922"/>
    </source>
</evidence>
<dbReference type="InterPro" id="IPR010259">
    <property type="entry name" value="S8pro/Inhibitor_I9"/>
</dbReference>
<evidence type="ECO:0000313" key="11">
    <source>
        <dbReference type="Proteomes" id="UP001140091"/>
    </source>
</evidence>
<dbReference type="Pfam" id="PF05922">
    <property type="entry name" value="Inhibitor_I9"/>
    <property type="match status" value="1"/>
</dbReference>
<keyword evidence="7" id="KW-0732">Signal</keyword>
<evidence type="ECO:0000313" key="10">
    <source>
        <dbReference type="EMBL" id="KAJ2936207.1"/>
    </source>
</evidence>
<dbReference type="GO" id="GO:0005615">
    <property type="term" value="C:extracellular space"/>
    <property type="evidence" value="ECO:0007669"/>
    <property type="project" value="TreeGrafter"/>
</dbReference>
<dbReference type="InterPro" id="IPR037045">
    <property type="entry name" value="S8pro/Inhibitor_I9_sf"/>
</dbReference>
<feature type="signal peptide" evidence="7">
    <location>
        <begin position="1"/>
        <end position="22"/>
    </location>
</feature>
<sequence length="405" mass="42540">MLLRISLLPSLLLTLFISSVFSAPAGILTEVQRYTGNGKTSGRYLVMLKQGASRPDIFRQLNVAGNLPIQIIYEWNTVCNGFAAHLDPVSLALLQTLPEVESIEEDGVVQTTATFTQNDAPWGLARLSSRDKLADQDASHLTFKYAYDDSAGAGVNIYIIDTGVQVEHTDFGGRAQWATEPVFGGYTKSDGNGHGTHVAATAAGTRYGVAKKARIHAIKVLSDQGISAMDFVARESRTSGKPTVVNMSLGGGRSDAMDAATASLVQAGVHVAVAAGNDNANADNYSPARVPTAITVGASTISDSRASFSNYGQVVDLFAPGENVISAYSGTLPFVPISLSKKRTATLSGTSMASPHVAGLIAYLIGKNGNVPPAVMGLRLKDLASKNKLTGIPSDTSNFLAYNGQ</sequence>
<dbReference type="PROSITE" id="PS00136">
    <property type="entry name" value="SUBTILASE_ASP"/>
    <property type="match status" value="1"/>
</dbReference>
<evidence type="ECO:0000256" key="6">
    <source>
        <dbReference type="RuleBase" id="RU003355"/>
    </source>
</evidence>
<dbReference type="FunFam" id="3.40.50.200:FF:000014">
    <property type="entry name" value="Proteinase K"/>
    <property type="match status" value="1"/>
</dbReference>
<feature type="active site" description="Charge relay system" evidence="5">
    <location>
        <position position="351"/>
    </location>
</feature>
<keyword evidence="2 5" id="KW-0645">Protease</keyword>
<keyword evidence="4 5" id="KW-0720">Serine protease</keyword>
<dbReference type="Pfam" id="PF00082">
    <property type="entry name" value="Peptidase_S8"/>
    <property type="match status" value="1"/>
</dbReference>
<dbReference type="PROSITE" id="PS00138">
    <property type="entry name" value="SUBTILASE_SER"/>
    <property type="match status" value="1"/>
</dbReference>
<dbReference type="Gene3D" id="3.30.70.80">
    <property type="entry name" value="Peptidase S8 propeptide/proteinase inhibitor I9"/>
    <property type="match status" value="1"/>
</dbReference>
<comment type="similarity">
    <text evidence="1 5 6">Belongs to the peptidase S8 family.</text>
</comment>
<evidence type="ECO:0000256" key="7">
    <source>
        <dbReference type="SAM" id="SignalP"/>
    </source>
</evidence>
<dbReference type="InterPro" id="IPR036852">
    <property type="entry name" value="Peptidase_S8/S53_dom_sf"/>
</dbReference>
<comment type="caution">
    <text evidence="10">The sequence shown here is derived from an EMBL/GenBank/DDBJ whole genome shotgun (WGS) entry which is preliminary data.</text>
</comment>
<dbReference type="InterPro" id="IPR023827">
    <property type="entry name" value="Peptidase_S8_Asp-AS"/>
</dbReference>